<accession>A0ABS6IMA8</accession>
<evidence type="ECO:0000313" key="6">
    <source>
        <dbReference type="EMBL" id="MBU8875466.1"/>
    </source>
</evidence>
<evidence type="ECO:0000313" key="7">
    <source>
        <dbReference type="Proteomes" id="UP000727907"/>
    </source>
</evidence>
<dbReference type="Proteomes" id="UP000727907">
    <property type="component" value="Unassembled WGS sequence"/>
</dbReference>
<evidence type="ECO:0000256" key="4">
    <source>
        <dbReference type="PROSITE-ProRule" id="PRU00409"/>
    </source>
</evidence>
<dbReference type="InterPro" id="IPR052032">
    <property type="entry name" value="ATP-dep_AA_Ligase"/>
</dbReference>
<dbReference type="PANTHER" id="PTHR43585:SF2">
    <property type="entry name" value="ATP-GRASP ENZYME FSQD"/>
    <property type="match status" value="1"/>
</dbReference>
<feature type="domain" description="ATP-grasp" evidence="5">
    <location>
        <begin position="113"/>
        <end position="286"/>
    </location>
</feature>
<dbReference type="PROSITE" id="PS50975">
    <property type="entry name" value="ATP_GRASP"/>
    <property type="match status" value="1"/>
</dbReference>
<name>A0ABS6IMA8_9HYPH</name>
<evidence type="ECO:0000256" key="1">
    <source>
        <dbReference type="ARBA" id="ARBA00022598"/>
    </source>
</evidence>
<gene>
    <name evidence="6" type="ORF">KQ910_16950</name>
</gene>
<dbReference type="Pfam" id="PF02655">
    <property type="entry name" value="ATP-grasp_3"/>
    <property type="match status" value="1"/>
</dbReference>
<sequence>MRKILFTGGGGAGNEAINRHWHGRYEMYFGDADPTAIATSIPADRRVRLPFARDPAFVPEILRLAREHALDLVVPGVDEELLPLARAAGDSPVPFLLPSAGFVESMLDKYRAEQLIAEAGLSAPRTVLFDRAEELTFPIIAKPRSGRGSRGVRQLTDPSQLAPYFALSGVPASDDLVAQDYVEGQEYTVFVAADRTGKLAAVVPVKVLIKRGITIRAETDATPEILDYVERFQGHFRASGVYNIQLMLTDDRKIYPFEVNPRVSTTFCLAVSTGFDPIAAFLDGAKGDVFVPDRHYSLQRSWSNEITPL</sequence>
<dbReference type="InterPro" id="IPR003806">
    <property type="entry name" value="ATP-grasp_PylC-type"/>
</dbReference>
<keyword evidence="1" id="KW-0436">Ligase</keyword>
<dbReference type="EMBL" id="JAHOPB010000001">
    <property type="protein sequence ID" value="MBU8875466.1"/>
    <property type="molecule type" value="Genomic_DNA"/>
</dbReference>
<dbReference type="InterPro" id="IPR011761">
    <property type="entry name" value="ATP-grasp"/>
</dbReference>
<protein>
    <submittedName>
        <fullName evidence="6">ATP-grasp domain-containing protein</fullName>
    </submittedName>
</protein>
<dbReference type="PANTHER" id="PTHR43585">
    <property type="entry name" value="FUMIPYRROLE BIOSYNTHESIS PROTEIN C"/>
    <property type="match status" value="1"/>
</dbReference>
<dbReference type="RefSeq" id="WP_216962744.1">
    <property type="nucleotide sequence ID" value="NZ_JAHOPB010000001.1"/>
</dbReference>
<keyword evidence="2 4" id="KW-0547">Nucleotide-binding</keyword>
<reference evidence="6 7" key="1">
    <citation type="submission" date="2021-06" db="EMBL/GenBank/DDBJ databases">
        <authorList>
            <person name="Lee D.H."/>
        </authorList>
    </citation>
    <scope>NUCLEOTIDE SEQUENCE [LARGE SCALE GENOMIC DNA]</scope>
    <source>
        <strain evidence="6 7">MMS21-HV4-11</strain>
    </source>
</reference>
<evidence type="ECO:0000259" key="5">
    <source>
        <dbReference type="PROSITE" id="PS50975"/>
    </source>
</evidence>
<proteinExistence type="predicted"/>
<keyword evidence="3 4" id="KW-0067">ATP-binding</keyword>
<comment type="caution">
    <text evidence="6">The sequence shown here is derived from an EMBL/GenBank/DDBJ whole genome shotgun (WGS) entry which is preliminary data.</text>
</comment>
<evidence type="ECO:0000256" key="2">
    <source>
        <dbReference type="ARBA" id="ARBA00022741"/>
    </source>
</evidence>
<organism evidence="6 7">
    <name type="scientific">Reyranella humidisoli</name>
    <dbReference type="NCBI Taxonomy" id="2849149"/>
    <lineage>
        <taxon>Bacteria</taxon>
        <taxon>Pseudomonadati</taxon>
        <taxon>Pseudomonadota</taxon>
        <taxon>Alphaproteobacteria</taxon>
        <taxon>Hyphomicrobiales</taxon>
        <taxon>Reyranellaceae</taxon>
        <taxon>Reyranella</taxon>
    </lineage>
</organism>
<evidence type="ECO:0000256" key="3">
    <source>
        <dbReference type="ARBA" id="ARBA00022840"/>
    </source>
</evidence>
<keyword evidence="7" id="KW-1185">Reference proteome</keyword>